<proteinExistence type="predicted"/>
<dbReference type="AlphaFoldDB" id="A0A7D9EHA5"/>
<feature type="region of interest" description="Disordered" evidence="1">
    <location>
        <begin position="1"/>
        <end position="23"/>
    </location>
</feature>
<evidence type="ECO:0000256" key="1">
    <source>
        <dbReference type="SAM" id="MobiDB-lite"/>
    </source>
</evidence>
<protein>
    <submittedName>
        <fullName evidence="2">Uncharacterized protein LOC110049208</fullName>
    </submittedName>
</protein>
<reference evidence="2" key="1">
    <citation type="submission" date="2020-04" db="EMBL/GenBank/DDBJ databases">
        <authorList>
            <person name="Alioto T."/>
            <person name="Alioto T."/>
            <person name="Gomez Garrido J."/>
        </authorList>
    </citation>
    <scope>NUCLEOTIDE SEQUENCE</scope>
    <source>
        <strain evidence="2">A484AB</strain>
    </source>
</reference>
<dbReference type="EMBL" id="CACRXK020006364">
    <property type="protein sequence ID" value="CAB4009168.1"/>
    <property type="molecule type" value="Genomic_DNA"/>
</dbReference>
<sequence>MEAAKKLSSETKETSSQRSGHSASGYSVVNECLMGAVAASNDKLIASFAKISYPTCYPNIFFGDATMFHPWKSFSKSMISDSETTAEQEMNYFHMYTRETPQKLVNSFRKRQYGDSNTLLKELRLQICPENGKRNRNNVLKGKTKTEDQEDVTKHCAFNDRQGHNLPECRAFKRKTLQEKTDWLRHAGRCFRCLQSKHLAKECKANIKCNKCGSKRHLDMLHMEKLKKKDNTEEDITPARTNVKCKPISRVSCNKIVLLEVYQQDEPDRFIKVYALIDEQSNSSMISRKLADKLRIVGPKEKYFLSTCCGSKETRYGRRVPGLVVK</sequence>
<gene>
    <name evidence="2" type="ORF">PACLA_8A059303</name>
</gene>
<accession>A0A7D9EHA5</accession>
<dbReference type="OrthoDB" id="9909787at2759"/>
<organism evidence="2 3">
    <name type="scientific">Paramuricea clavata</name>
    <name type="common">Red gorgonian</name>
    <name type="synonym">Violescent sea-whip</name>
    <dbReference type="NCBI Taxonomy" id="317549"/>
    <lineage>
        <taxon>Eukaryota</taxon>
        <taxon>Metazoa</taxon>
        <taxon>Cnidaria</taxon>
        <taxon>Anthozoa</taxon>
        <taxon>Octocorallia</taxon>
        <taxon>Malacalcyonacea</taxon>
        <taxon>Plexauridae</taxon>
        <taxon>Paramuricea</taxon>
    </lineage>
</organism>
<evidence type="ECO:0000313" key="3">
    <source>
        <dbReference type="Proteomes" id="UP001152795"/>
    </source>
</evidence>
<name>A0A7D9EHA5_PARCT</name>
<evidence type="ECO:0000313" key="2">
    <source>
        <dbReference type="EMBL" id="CAB4009168.1"/>
    </source>
</evidence>
<comment type="caution">
    <text evidence="2">The sequence shown here is derived from an EMBL/GenBank/DDBJ whole genome shotgun (WGS) entry which is preliminary data.</text>
</comment>
<dbReference type="Gene3D" id="4.10.60.10">
    <property type="entry name" value="Zinc finger, CCHC-type"/>
    <property type="match status" value="1"/>
</dbReference>
<keyword evidence="3" id="KW-1185">Reference proteome</keyword>
<dbReference type="PANTHER" id="PTHR47331:SF5">
    <property type="entry name" value="RIBONUCLEASE H"/>
    <property type="match status" value="1"/>
</dbReference>
<feature type="compositionally biased region" description="Basic and acidic residues" evidence="1">
    <location>
        <begin position="1"/>
        <end position="15"/>
    </location>
</feature>
<dbReference type="Proteomes" id="UP001152795">
    <property type="component" value="Unassembled WGS sequence"/>
</dbReference>
<dbReference type="PANTHER" id="PTHR47331">
    <property type="entry name" value="PHD-TYPE DOMAIN-CONTAINING PROTEIN"/>
    <property type="match status" value="1"/>
</dbReference>